<evidence type="ECO:0008006" key="3">
    <source>
        <dbReference type="Google" id="ProtNLM"/>
    </source>
</evidence>
<dbReference type="EMBL" id="CAJJDM010000047">
    <property type="protein sequence ID" value="CAD8071510.1"/>
    <property type="molecule type" value="Genomic_DNA"/>
</dbReference>
<dbReference type="PROSITE" id="PS51450">
    <property type="entry name" value="LRR"/>
    <property type="match status" value="1"/>
</dbReference>
<keyword evidence="2" id="KW-1185">Reference proteome</keyword>
<accession>A0A8S1LU11</accession>
<protein>
    <recommendedName>
        <fullName evidence="3">Leucine-rich repeat protein</fullName>
    </recommendedName>
</protein>
<dbReference type="InterPro" id="IPR001611">
    <property type="entry name" value="Leu-rich_rpt"/>
</dbReference>
<gene>
    <name evidence="1" type="ORF">PPRIM_AZ9-3.1.T0470217</name>
</gene>
<dbReference type="Proteomes" id="UP000688137">
    <property type="component" value="Unassembled WGS sequence"/>
</dbReference>
<dbReference type="AlphaFoldDB" id="A0A8S1LU11"/>
<comment type="caution">
    <text evidence="1">The sequence shown here is derived from an EMBL/GenBank/DDBJ whole genome shotgun (WGS) entry which is preliminary data.</text>
</comment>
<organism evidence="1 2">
    <name type="scientific">Paramecium primaurelia</name>
    <dbReference type="NCBI Taxonomy" id="5886"/>
    <lineage>
        <taxon>Eukaryota</taxon>
        <taxon>Sar</taxon>
        <taxon>Alveolata</taxon>
        <taxon>Ciliophora</taxon>
        <taxon>Intramacronucleata</taxon>
        <taxon>Oligohymenophorea</taxon>
        <taxon>Peniculida</taxon>
        <taxon>Parameciidae</taxon>
        <taxon>Paramecium</taxon>
    </lineage>
</organism>
<name>A0A8S1LU11_PARPR</name>
<proteinExistence type="predicted"/>
<reference evidence="1" key="1">
    <citation type="submission" date="2021-01" db="EMBL/GenBank/DDBJ databases">
        <authorList>
            <consortium name="Genoscope - CEA"/>
            <person name="William W."/>
        </authorList>
    </citation>
    <scope>NUCLEOTIDE SEQUENCE</scope>
</reference>
<evidence type="ECO:0000313" key="2">
    <source>
        <dbReference type="Proteomes" id="UP000688137"/>
    </source>
</evidence>
<evidence type="ECO:0000313" key="1">
    <source>
        <dbReference type="EMBL" id="CAD8071510.1"/>
    </source>
</evidence>
<sequence>MIQINWKNKNLNENQIIKLVSLKDATNLRALYISLEGLESFIELQILQFYFYKMNQIQNLNQLVNLNQLWLDNNLINKLRTSLDQLKNLYDLNINNIYSFKEALNMNFYQF</sequence>